<proteinExistence type="predicted"/>
<keyword evidence="4" id="KW-0249">Electron transport</keyword>
<dbReference type="GO" id="GO:0020037">
    <property type="term" value="F:heme binding"/>
    <property type="evidence" value="ECO:0007669"/>
    <property type="project" value="InterPro"/>
</dbReference>
<dbReference type="EMBL" id="CP073078">
    <property type="protein sequence ID" value="QUD88196.1"/>
    <property type="molecule type" value="Genomic_DNA"/>
</dbReference>
<dbReference type="PROSITE" id="PS51007">
    <property type="entry name" value="CYTC"/>
    <property type="match status" value="1"/>
</dbReference>
<dbReference type="Pfam" id="PF00034">
    <property type="entry name" value="Cytochrom_C"/>
    <property type="match status" value="1"/>
</dbReference>
<evidence type="ECO:0000256" key="5">
    <source>
        <dbReference type="ARBA" id="ARBA00023004"/>
    </source>
</evidence>
<dbReference type="InterPro" id="IPR009056">
    <property type="entry name" value="Cyt_c-like_dom"/>
</dbReference>
<feature type="chain" id="PRO_5037355500" evidence="7">
    <location>
        <begin position="21"/>
        <end position="308"/>
    </location>
</feature>
<sequence length="308" mass="31919">MKPIWPAAVGLAAMALAAFAAAETASGDWLYPAGVRGAAAKADAKALRRLPGSKAGFTDAQLGDLGHAVDWRPAEHPPMPPAVAEGQGPAGACGYCHLPDGAGRPENASLAGLPADYIRRQVADFASGARAKGSAFRPIQLMTDTAQGVDPKAAAQAADYYSRLKFTAHVRVVEADRIPPFVAEHFVYGFGKGTRVPLGQRILEGPDSMQRFELRDSHVGFVAYVPKGAIARGAALAAPCSACHGVGLKGGLGPPLAGRSPTYIARQLFAFRTGTRSNPEAAPMRATAGGLNDTQIIDLAAYAGSLRP</sequence>
<dbReference type="GO" id="GO:0009055">
    <property type="term" value="F:electron transfer activity"/>
    <property type="evidence" value="ECO:0007669"/>
    <property type="project" value="InterPro"/>
</dbReference>
<dbReference type="PANTHER" id="PTHR33751:SF9">
    <property type="entry name" value="CYTOCHROME C4"/>
    <property type="match status" value="1"/>
</dbReference>
<organism evidence="9 10">
    <name type="scientific">Phenylobacterium montanum</name>
    <dbReference type="NCBI Taxonomy" id="2823693"/>
    <lineage>
        <taxon>Bacteria</taxon>
        <taxon>Pseudomonadati</taxon>
        <taxon>Pseudomonadota</taxon>
        <taxon>Alphaproteobacteria</taxon>
        <taxon>Caulobacterales</taxon>
        <taxon>Caulobacteraceae</taxon>
        <taxon>Phenylobacterium</taxon>
    </lineage>
</organism>
<dbReference type="PANTHER" id="PTHR33751">
    <property type="entry name" value="CBB3-TYPE CYTOCHROME C OXIDASE SUBUNIT FIXP"/>
    <property type="match status" value="1"/>
</dbReference>
<dbReference type="InterPro" id="IPR050597">
    <property type="entry name" value="Cytochrome_c_Oxidase_Subunit"/>
</dbReference>
<evidence type="ECO:0000256" key="1">
    <source>
        <dbReference type="ARBA" id="ARBA00022448"/>
    </source>
</evidence>
<accession>A0A975G1E2</accession>
<gene>
    <name evidence="9" type="ORF">KCG34_24740</name>
</gene>
<keyword evidence="2 6" id="KW-0349">Heme</keyword>
<evidence type="ECO:0000256" key="7">
    <source>
        <dbReference type="SAM" id="SignalP"/>
    </source>
</evidence>
<keyword evidence="1" id="KW-0813">Transport</keyword>
<dbReference type="Gene3D" id="1.10.760.10">
    <property type="entry name" value="Cytochrome c-like domain"/>
    <property type="match status" value="2"/>
</dbReference>
<dbReference type="GO" id="GO:0046872">
    <property type="term" value="F:metal ion binding"/>
    <property type="evidence" value="ECO:0007669"/>
    <property type="project" value="UniProtKB-KW"/>
</dbReference>
<feature type="signal peptide" evidence="7">
    <location>
        <begin position="1"/>
        <end position="20"/>
    </location>
</feature>
<keyword evidence="5 6" id="KW-0408">Iron</keyword>
<feature type="domain" description="Cytochrome c" evidence="8">
    <location>
        <begin position="228"/>
        <end position="307"/>
    </location>
</feature>
<evidence type="ECO:0000256" key="3">
    <source>
        <dbReference type="ARBA" id="ARBA00022723"/>
    </source>
</evidence>
<keyword evidence="3 6" id="KW-0479">Metal-binding</keyword>
<keyword evidence="10" id="KW-1185">Reference proteome</keyword>
<dbReference type="RefSeq" id="WP_211938247.1">
    <property type="nucleotide sequence ID" value="NZ_CP073078.1"/>
</dbReference>
<dbReference type="AlphaFoldDB" id="A0A975G1E2"/>
<dbReference type="Proteomes" id="UP000676409">
    <property type="component" value="Chromosome"/>
</dbReference>
<evidence type="ECO:0000259" key="8">
    <source>
        <dbReference type="PROSITE" id="PS51007"/>
    </source>
</evidence>
<name>A0A975G1E2_9CAUL</name>
<evidence type="ECO:0000256" key="6">
    <source>
        <dbReference type="PROSITE-ProRule" id="PRU00433"/>
    </source>
</evidence>
<protein>
    <submittedName>
        <fullName evidence="9">C-type cytochrome</fullName>
    </submittedName>
</protein>
<evidence type="ECO:0000313" key="9">
    <source>
        <dbReference type="EMBL" id="QUD88196.1"/>
    </source>
</evidence>
<dbReference type="KEGG" id="caul:KCG34_24740"/>
<evidence type="ECO:0000256" key="2">
    <source>
        <dbReference type="ARBA" id="ARBA00022617"/>
    </source>
</evidence>
<evidence type="ECO:0000313" key="10">
    <source>
        <dbReference type="Proteomes" id="UP000676409"/>
    </source>
</evidence>
<evidence type="ECO:0000256" key="4">
    <source>
        <dbReference type="ARBA" id="ARBA00022982"/>
    </source>
</evidence>
<dbReference type="InterPro" id="IPR036909">
    <property type="entry name" value="Cyt_c-like_dom_sf"/>
</dbReference>
<reference evidence="9" key="1">
    <citation type="submission" date="2021-04" db="EMBL/GenBank/DDBJ databases">
        <title>The complete genome sequence of Caulobacter sp. S6.</title>
        <authorList>
            <person name="Tang Y."/>
            <person name="Ouyang W."/>
            <person name="Liu Q."/>
            <person name="Huang B."/>
            <person name="Guo Z."/>
            <person name="Lei P."/>
        </authorList>
    </citation>
    <scope>NUCLEOTIDE SEQUENCE</scope>
    <source>
        <strain evidence="9">S6</strain>
    </source>
</reference>
<keyword evidence="7" id="KW-0732">Signal</keyword>
<dbReference type="SUPFAM" id="SSF46626">
    <property type="entry name" value="Cytochrome c"/>
    <property type="match status" value="2"/>
</dbReference>